<dbReference type="AlphaFoldDB" id="A0A4T3EXE6"/>
<organism evidence="2 3">
    <name type="scientific">Alteraurantiacibacter aquimixticola</name>
    <dbReference type="NCBI Taxonomy" id="2489173"/>
    <lineage>
        <taxon>Bacteria</taxon>
        <taxon>Pseudomonadati</taxon>
        <taxon>Pseudomonadota</taxon>
        <taxon>Alphaproteobacteria</taxon>
        <taxon>Sphingomonadales</taxon>
        <taxon>Erythrobacteraceae</taxon>
        <taxon>Alteraurantiacibacter</taxon>
    </lineage>
</organism>
<dbReference type="InterPro" id="IPR025402">
    <property type="entry name" value="DMP19_C"/>
</dbReference>
<keyword evidence="3" id="KW-1185">Reference proteome</keyword>
<sequence>MEESREFYKKLKEYDPVRELWVSLVKRSSHDPSLRDWSRSEARYFAVGLLEGQIFNGGFDQYFSNSSGDYYEEAVCGLEEIGATDALALLHDAVRLIFGEHQPPKAQSERWDLMKRLQHTSINRNLEAIRSRALDELDRAFYEISTPLSDSLLNYAKAQGLIAPFEQES</sequence>
<protein>
    <submittedName>
        <fullName evidence="2">DUF4375 domain-containing protein</fullName>
    </submittedName>
</protein>
<dbReference type="OrthoDB" id="2216871at2"/>
<feature type="domain" description="DNA mimic protein DMP19 C-terminal" evidence="1">
    <location>
        <begin position="36"/>
        <end position="158"/>
    </location>
</feature>
<dbReference type="Gene3D" id="1.20.1420.60">
    <property type="match status" value="1"/>
</dbReference>
<reference evidence="2 3" key="1">
    <citation type="submission" date="2019-04" db="EMBL/GenBank/DDBJ databases">
        <title>Altererythrobacter aquimixticola sp. nov., isolated from sediment of junction between the ocean and a freshwater spring.</title>
        <authorList>
            <person name="Yoon J.-H."/>
        </authorList>
    </citation>
    <scope>NUCLEOTIDE SEQUENCE [LARGE SCALE GENOMIC DNA]</scope>
    <source>
        <strain evidence="2 3">SSKS-13</strain>
    </source>
</reference>
<dbReference type="Pfam" id="PF14300">
    <property type="entry name" value="DMP19"/>
    <property type="match status" value="1"/>
</dbReference>
<dbReference type="EMBL" id="SSHH01000004">
    <property type="protein sequence ID" value="TIX49275.1"/>
    <property type="molecule type" value="Genomic_DNA"/>
</dbReference>
<name>A0A4T3EXE6_9SPHN</name>
<evidence type="ECO:0000313" key="3">
    <source>
        <dbReference type="Proteomes" id="UP000309389"/>
    </source>
</evidence>
<accession>A0A4T3EXE6</accession>
<comment type="caution">
    <text evidence="2">The sequence shown here is derived from an EMBL/GenBank/DDBJ whole genome shotgun (WGS) entry which is preliminary data.</text>
</comment>
<gene>
    <name evidence="2" type="ORF">E5222_13805</name>
</gene>
<evidence type="ECO:0000259" key="1">
    <source>
        <dbReference type="Pfam" id="PF14300"/>
    </source>
</evidence>
<evidence type="ECO:0000313" key="2">
    <source>
        <dbReference type="EMBL" id="TIX49275.1"/>
    </source>
</evidence>
<dbReference type="Proteomes" id="UP000309389">
    <property type="component" value="Unassembled WGS sequence"/>
</dbReference>
<proteinExistence type="predicted"/>